<protein>
    <submittedName>
        <fullName evidence="1">Uncharacterized protein</fullName>
    </submittedName>
</protein>
<accession>A0A3N8QXV8</accession>
<dbReference type="AlphaFoldDB" id="A0A3N8QXV8"/>
<dbReference type="EMBL" id="QTQX01000009">
    <property type="protein sequence ID" value="RQT28615.1"/>
    <property type="molecule type" value="Genomic_DNA"/>
</dbReference>
<comment type="caution">
    <text evidence="1">The sequence shown here is derived from an EMBL/GenBank/DDBJ whole genome shotgun (WGS) entry which is preliminary data.</text>
</comment>
<organism evidence="1 2">
    <name type="scientific">Burkholderia contaminans</name>
    <dbReference type="NCBI Taxonomy" id="488447"/>
    <lineage>
        <taxon>Bacteria</taxon>
        <taxon>Pseudomonadati</taxon>
        <taxon>Pseudomonadota</taxon>
        <taxon>Betaproteobacteria</taxon>
        <taxon>Burkholderiales</taxon>
        <taxon>Burkholderiaceae</taxon>
        <taxon>Burkholderia</taxon>
        <taxon>Burkholderia cepacia complex</taxon>
    </lineage>
</organism>
<name>A0A3N8QXV8_9BURK</name>
<gene>
    <name evidence="1" type="ORF">DF037_15690</name>
</gene>
<evidence type="ECO:0000313" key="1">
    <source>
        <dbReference type="EMBL" id="RQT28615.1"/>
    </source>
</evidence>
<reference evidence="1 2" key="1">
    <citation type="submission" date="2018-08" db="EMBL/GenBank/DDBJ databases">
        <title>Comparative analysis of Burkholderia isolates from Puerto Rico.</title>
        <authorList>
            <person name="Hall C."/>
            <person name="Sahl J."/>
            <person name="Wagner D."/>
        </authorList>
    </citation>
    <scope>NUCLEOTIDE SEQUENCE [LARGE SCALE GENOMIC DNA]</scope>
    <source>
        <strain evidence="1 2">Bp9001</strain>
    </source>
</reference>
<proteinExistence type="predicted"/>
<evidence type="ECO:0000313" key="2">
    <source>
        <dbReference type="Proteomes" id="UP000269271"/>
    </source>
</evidence>
<dbReference type="Proteomes" id="UP000269271">
    <property type="component" value="Unassembled WGS sequence"/>
</dbReference>
<sequence>MRHLWKLGILNVEILRAEFDASGYDLVLCCGNVMRRDSLVWTRQSSASLRSRKRTSRTRSCTAVRSRPLHFGVASNTDTAAHHSSRMIPRRPRIWLASKDRMVGFGP</sequence>